<evidence type="ECO:0000313" key="3">
    <source>
        <dbReference type="Proteomes" id="UP000238642"/>
    </source>
</evidence>
<comment type="caution">
    <text evidence="2">The sequence shown here is derived from an EMBL/GenBank/DDBJ whole genome shotgun (WGS) entry which is preliminary data.</text>
</comment>
<name>A0A2S9JRY4_9SPHI</name>
<sequence>MRTTLKTIAAALIMVTSLSSFASERTNPLKDVESDMVIGTYLEAVTVGTIELNKFLFADDFQYRNVNNNDRAGKKEYIKYLKANKGMQYDCESSYQILSQDGKVCIAKTTMTFDNFTRVDYITLNQGKDGWKVSKVETTYP</sequence>
<dbReference type="OrthoDB" id="764454at2"/>
<protein>
    <recommendedName>
        <fullName evidence="4">Nuclear transport factor 2 family protein</fullName>
    </recommendedName>
</protein>
<dbReference type="RefSeq" id="WP_105722402.1">
    <property type="nucleotide sequence ID" value="NZ_PVBS01000001.1"/>
</dbReference>
<feature type="chain" id="PRO_5015519078" description="Nuclear transport factor 2 family protein" evidence="1">
    <location>
        <begin position="23"/>
        <end position="141"/>
    </location>
</feature>
<feature type="signal peptide" evidence="1">
    <location>
        <begin position="1"/>
        <end position="22"/>
    </location>
</feature>
<dbReference type="EMBL" id="PVBS01000001">
    <property type="protein sequence ID" value="PRD56010.1"/>
    <property type="molecule type" value="Genomic_DNA"/>
</dbReference>
<dbReference type="InterPro" id="IPR032710">
    <property type="entry name" value="NTF2-like_dom_sf"/>
</dbReference>
<evidence type="ECO:0000313" key="2">
    <source>
        <dbReference type="EMBL" id="PRD56010.1"/>
    </source>
</evidence>
<proteinExistence type="predicted"/>
<dbReference type="InterPro" id="IPR039437">
    <property type="entry name" value="FrzH/put_lumazine-bd"/>
</dbReference>
<dbReference type="SUPFAM" id="SSF54427">
    <property type="entry name" value="NTF2-like"/>
    <property type="match status" value="1"/>
</dbReference>
<keyword evidence="3" id="KW-1185">Reference proteome</keyword>
<dbReference type="Gene3D" id="3.10.450.50">
    <property type="match status" value="1"/>
</dbReference>
<dbReference type="AlphaFoldDB" id="A0A2S9JRY4"/>
<evidence type="ECO:0000256" key="1">
    <source>
        <dbReference type="SAM" id="SignalP"/>
    </source>
</evidence>
<evidence type="ECO:0008006" key="4">
    <source>
        <dbReference type="Google" id="ProtNLM"/>
    </source>
</evidence>
<keyword evidence="1" id="KW-0732">Signal</keyword>
<dbReference type="Pfam" id="PF12893">
    <property type="entry name" value="Lumazine_bd_2"/>
    <property type="match status" value="1"/>
</dbReference>
<gene>
    <name evidence="2" type="ORF">C5749_01595</name>
</gene>
<dbReference type="Proteomes" id="UP000238642">
    <property type="component" value="Unassembled WGS sequence"/>
</dbReference>
<organism evidence="2 3">
    <name type="scientific">Sphingobacterium gobiense</name>
    <dbReference type="NCBI Taxonomy" id="1382456"/>
    <lineage>
        <taxon>Bacteria</taxon>
        <taxon>Pseudomonadati</taxon>
        <taxon>Bacteroidota</taxon>
        <taxon>Sphingobacteriia</taxon>
        <taxon>Sphingobacteriales</taxon>
        <taxon>Sphingobacteriaceae</taxon>
        <taxon>Sphingobacterium</taxon>
    </lineage>
</organism>
<reference evidence="2 3" key="1">
    <citation type="submission" date="2018-02" db="EMBL/GenBank/DDBJ databases">
        <title>The draft genome of Sphingobacterium gobiense H7.</title>
        <authorList>
            <person name="Li L."/>
            <person name="Liu L."/>
            <person name="Zhang X."/>
            <person name="Wang T."/>
            <person name="Liang L."/>
        </authorList>
    </citation>
    <scope>NUCLEOTIDE SEQUENCE [LARGE SCALE GENOMIC DNA]</scope>
    <source>
        <strain evidence="2 3">ACCC 05757</strain>
    </source>
</reference>
<accession>A0A2S9JRY4</accession>